<gene>
    <name evidence="1" type="ORF">PN599_05840</name>
</gene>
<evidence type="ECO:0000313" key="2">
    <source>
        <dbReference type="Proteomes" id="UP001210126"/>
    </source>
</evidence>
<organism evidence="1 2">
    <name type="scientific">Parabacteroides distasonis</name>
    <dbReference type="NCBI Taxonomy" id="823"/>
    <lineage>
        <taxon>Bacteria</taxon>
        <taxon>Pseudomonadati</taxon>
        <taxon>Bacteroidota</taxon>
        <taxon>Bacteroidia</taxon>
        <taxon>Bacteroidales</taxon>
        <taxon>Tannerellaceae</taxon>
        <taxon>Parabacteroides</taxon>
    </lineage>
</organism>
<name>A0AB35J8M8_PARDI</name>
<dbReference type="Proteomes" id="UP001210126">
    <property type="component" value="Unassembled WGS sequence"/>
</dbReference>
<comment type="caution">
    <text evidence="1">The sequence shown here is derived from an EMBL/GenBank/DDBJ whole genome shotgun (WGS) entry which is preliminary data.</text>
</comment>
<evidence type="ECO:0000313" key="1">
    <source>
        <dbReference type="EMBL" id="MDB9004517.1"/>
    </source>
</evidence>
<proteinExistence type="predicted"/>
<reference evidence="1" key="1">
    <citation type="submission" date="2023-01" db="EMBL/GenBank/DDBJ databases">
        <title>Human gut microbiome strain richness.</title>
        <authorList>
            <person name="Chen-Liaw A."/>
        </authorList>
    </citation>
    <scope>NUCLEOTIDE SEQUENCE</scope>
    <source>
        <strain evidence="1">RTP21484st1_E5_RTP21484_190118</strain>
    </source>
</reference>
<dbReference type="EMBL" id="JAQMPJ010000003">
    <property type="protein sequence ID" value="MDB9004517.1"/>
    <property type="molecule type" value="Genomic_DNA"/>
</dbReference>
<accession>A0AB35J8M8</accession>
<sequence length="243" mass="28570">MIATLKDRLSTMVFAFRDKETNRFLFRITNIGTHEKPDFKFVFTPKESGILIDTSEKKRKDGCIDMYNCIQWTYMEYSYHPDGSFLCKLPEFPIKKYLYDNPEGVGERRCPLKEIKDVEFIAAVEIDNYSLCKKFLPAPQEVHMTCQNNSVFNGDTFNLLIYIKHRDFDINTFQHPLAISYVCRGISETLDIGIYIQKVERKSYKHYNEKLGWVYQNNMNRITPIRSCSKELVLSSLRGFVFP</sequence>
<evidence type="ECO:0008006" key="3">
    <source>
        <dbReference type="Google" id="ProtNLM"/>
    </source>
</evidence>
<dbReference type="AlphaFoldDB" id="A0AB35J8M8"/>
<dbReference type="RefSeq" id="WP_270228876.1">
    <property type="nucleotide sequence ID" value="NZ_CAXTLT010000004.1"/>
</dbReference>
<protein>
    <recommendedName>
        <fullName evidence="3">DUF4313 domain-containing protein</fullName>
    </recommendedName>
</protein>